<accession>A0A6A7AQW1</accession>
<evidence type="ECO:0000313" key="1">
    <source>
        <dbReference type="EMBL" id="KAF2844495.1"/>
    </source>
</evidence>
<gene>
    <name evidence="1" type="ORF">T440DRAFT_410077</name>
</gene>
<reference evidence="1" key="1">
    <citation type="submission" date="2020-01" db="EMBL/GenBank/DDBJ databases">
        <authorList>
            <consortium name="DOE Joint Genome Institute"/>
            <person name="Haridas S."/>
            <person name="Albert R."/>
            <person name="Binder M."/>
            <person name="Bloem J."/>
            <person name="Labutti K."/>
            <person name="Salamov A."/>
            <person name="Andreopoulos B."/>
            <person name="Baker S.E."/>
            <person name="Barry K."/>
            <person name="Bills G."/>
            <person name="Bluhm B.H."/>
            <person name="Cannon C."/>
            <person name="Castanera R."/>
            <person name="Culley D.E."/>
            <person name="Daum C."/>
            <person name="Ezra D."/>
            <person name="Gonzalez J.B."/>
            <person name="Henrissat B."/>
            <person name="Kuo A."/>
            <person name="Liang C."/>
            <person name="Lipzen A."/>
            <person name="Lutzoni F."/>
            <person name="Magnuson J."/>
            <person name="Mondo S."/>
            <person name="Nolan M."/>
            <person name="Ohm R."/>
            <person name="Pangilinan J."/>
            <person name="Park H.-J."/>
            <person name="Ramirez L."/>
            <person name="Alfaro M."/>
            <person name="Sun H."/>
            <person name="Tritt A."/>
            <person name="Yoshinaga Y."/>
            <person name="Zwiers L.-H."/>
            <person name="Turgeon B.G."/>
            <person name="Goodwin S.B."/>
            <person name="Spatafora J.W."/>
            <person name="Crous P.W."/>
            <person name="Grigoriev I.V."/>
        </authorList>
    </citation>
    <scope>NUCLEOTIDE SEQUENCE</scope>
    <source>
        <strain evidence="1">IPT5</strain>
    </source>
</reference>
<evidence type="ECO:0000313" key="2">
    <source>
        <dbReference type="Proteomes" id="UP000799423"/>
    </source>
</evidence>
<dbReference type="OrthoDB" id="5282017at2759"/>
<dbReference type="Proteomes" id="UP000799423">
    <property type="component" value="Unassembled WGS sequence"/>
</dbReference>
<dbReference type="EMBL" id="MU006376">
    <property type="protein sequence ID" value="KAF2844495.1"/>
    <property type="molecule type" value="Genomic_DNA"/>
</dbReference>
<sequence>MFRRVVPLSTAPSRFSVKTSLRYKSSSPIHRAAAAAASVVSQNASDALEAAHHDNQRAHSSYWNAVGNEPVTAETISALLSNSLSNVGVKDFLSRQECARMVDVIRTHAIVTQTYFASVPSARDLQERFIQEAKIDIVGRVASYLRTVTNLPVRLAREGNQEYFAGLLRLINSSALIHADFGPFDAPGWEIGRISAQLSWNILLRDVQGGECIIYRRFWEGKSDDERFKQPKPGYGYTAEVVEGREVQVVTPQVGELTMFNSRNFHAVNAARQPELFPRYTMSSFIGLLTTTKGGFEIILWS</sequence>
<evidence type="ECO:0008006" key="3">
    <source>
        <dbReference type="Google" id="ProtNLM"/>
    </source>
</evidence>
<dbReference type="AlphaFoldDB" id="A0A6A7AQW1"/>
<protein>
    <recommendedName>
        <fullName evidence="3">Prolyl 4-hydroxylase alpha subunit Fe(2+) 2OG dioxygenase domain-containing protein</fullName>
    </recommendedName>
</protein>
<name>A0A6A7AQW1_9PLEO</name>
<keyword evidence="2" id="KW-1185">Reference proteome</keyword>
<proteinExistence type="predicted"/>
<dbReference type="Gene3D" id="2.60.120.620">
    <property type="entry name" value="q2cbj1_9rhob like domain"/>
    <property type="match status" value="1"/>
</dbReference>
<organism evidence="1 2">
    <name type="scientific">Plenodomus tracheiphilus IPT5</name>
    <dbReference type="NCBI Taxonomy" id="1408161"/>
    <lineage>
        <taxon>Eukaryota</taxon>
        <taxon>Fungi</taxon>
        <taxon>Dikarya</taxon>
        <taxon>Ascomycota</taxon>
        <taxon>Pezizomycotina</taxon>
        <taxon>Dothideomycetes</taxon>
        <taxon>Pleosporomycetidae</taxon>
        <taxon>Pleosporales</taxon>
        <taxon>Pleosporineae</taxon>
        <taxon>Leptosphaeriaceae</taxon>
        <taxon>Plenodomus</taxon>
    </lineage>
</organism>